<keyword evidence="1" id="KW-0472">Membrane</keyword>
<dbReference type="InterPro" id="IPR010690">
    <property type="entry name" value="YqfD"/>
</dbReference>
<keyword evidence="1" id="KW-0812">Transmembrane</keyword>
<protein>
    <submittedName>
        <fullName evidence="2">Sporulation protein YqfD</fullName>
    </submittedName>
</protein>
<evidence type="ECO:0000256" key="1">
    <source>
        <dbReference type="SAM" id="Phobius"/>
    </source>
</evidence>
<dbReference type="PIRSF" id="PIRSF029895">
    <property type="entry name" value="SpoIV"/>
    <property type="match status" value="1"/>
</dbReference>
<feature type="transmembrane region" description="Helical" evidence="1">
    <location>
        <begin position="91"/>
        <end position="110"/>
    </location>
</feature>
<gene>
    <name evidence="2" type="primary">yqfD</name>
    <name evidence="2" type="ORF">QQS35_13730</name>
</gene>
<comment type="caution">
    <text evidence="2">The sequence shown here is derived from an EMBL/GenBank/DDBJ whole genome shotgun (WGS) entry which is preliminary data.</text>
</comment>
<dbReference type="RefSeq" id="WP_285932788.1">
    <property type="nucleotide sequence ID" value="NZ_JASTZU010000041.1"/>
</dbReference>
<organism evidence="2 3">
    <name type="scientific">Aquibacillus rhizosphaerae</name>
    <dbReference type="NCBI Taxonomy" id="3051431"/>
    <lineage>
        <taxon>Bacteria</taxon>
        <taxon>Bacillati</taxon>
        <taxon>Bacillota</taxon>
        <taxon>Bacilli</taxon>
        <taxon>Bacillales</taxon>
        <taxon>Bacillaceae</taxon>
        <taxon>Aquibacillus</taxon>
    </lineage>
</organism>
<evidence type="ECO:0000313" key="2">
    <source>
        <dbReference type="EMBL" id="MDL4841503.1"/>
    </source>
</evidence>
<sequence length="408" mass="46709">MRHTQGVFFTGYVTIKVMGYHPELFFDLCARNNITVWNIKKLSDTECKGNIKLKDLSSVTSLRRNTIYKISFIEKNGLPFLTAKILFKRPLVIGLLLSILFVFFLSNIVWDVKVKGVHPELEKRIITELNKYGIQPGALKLKIGSPGEIQQQLLNDIPELLWVGVTEKGTTYHLEGVEKTVVEEKEEHGPRNLVASKEGVIVDMFVSKGQPLVNVNDFVEKGDILVSGVLGKEKNDKENDKEEDEESDENMVEAEAEIIAKTWYETEVNIPIKANYEVLTGENKKKYYLRFGDFLLPIWGFLNPEYENTEVESTQKTLNFLKWELPISFVKQKIQEKELVNETRTTKEARTEAIKQATKDLQKDLGHEAEISFENVLHERIDNGKVKLSLYFTVLEDITKPQPLSQGD</sequence>
<dbReference type="NCBIfam" id="TIGR02876">
    <property type="entry name" value="spore_yqfD"/>
    <property type="match status" value="1"/>
</dbReference>
<reference evidence="2 3" key="1">
    <citation type="submission" date="2023-06" db="EMBL/GenBank/DDBJ databases">
        <title>Aquibacillus rhizosphaerae LR5S19.</title>
        <authorList>
            <person name="Sun J.-Q."/>
        </authorList>
    </citation>
    <scope>NUCLEOTIDE SEQUENCE [LARGE SCALE GENOMIC DNA]</scope>
    <source>
        <strain evidence="2 3">LR5S19</strain>
    </source>
</reference>
<dbReference type="Proteomes" id="UP001235343">
    <property type="component" value="Unassembled WGS sequence"/>
</dbReference>
<keyword evidence="3" id="KW-1185">Reference proteome</keyword>
<dbReference type="Pfam" id="PF06898">
    <property type="entry name" value="YqfD"/>
    <property type="match status" value="1"/>
</dbReference>
<evidence type="ECO:0000313" key="3">
    <source>
        <dbReference type="Proteomes" id="UP001235343"/>
    </source>
</evidence>
<proteinExistence type="predicted"/>
<name>A0ABT7L6M0_9BACI</name>
<accession>A0ABT7L6M0</accession>
<dbReference type="EMBL" id="JASTZU010000041">
    <property type="protein sequence ID" value="MDL4841503.1"/>
    <property type="molecule type" value="Genomic_DNA"/>
</dbReference>
<keyword evidence="1" id="KW-1133">Transmembrane helix</keyword>